<sequence length="278" mass="30928">MMFSTNNLLFIISSALLASGYVVERGYTPPVGINYCQDLVSHLNTRYNANILPEKCASSLEPSNGGIELLDPAELECHDLVEKARERGVLVDVSICPVDGGENRSDDLERKHANQCREIVRELQQYSHKIQPEVCIGRVVDLQVSLLGDDDFSENDFSEYDCSGLVQLLHDLGVRVNEKVCDKRSQVKRARVYKTHNTAPPVPTFGPDSKCRPVHDQLTAGGFLWSDLVCVEDATPFDSTQVSDVADHDFCQQIKTKLKANQIPVKYVACMGKPVVYV</sequence>
<evidence type="ECO:0000256" key="1">
    <source>
        <dbReference type="SAM" id="SignalP"/>
    </source>
</evidence>
<accession>A0ABR2WIB5</accession>
<evidence type="ECO:0000313" key="3">
    <source>
        <dbReference type="Proteomes" id="UP001479436"/>
    </source>
</evidence>
<feature type="signal peptide" evidence="1">
    <location>
        <begin position="1"/>
        <end position="20"/>
    </location>
</feature>
<organism evidence="2 3">
    <name type="scientific">Basidiobolus ranarum</name>
    <dbReference type="NCBI Taxonomy" id="34480"/>
    <lineage>
        <taxon>Eukaryota</taxon>
        <taxon>Fungi</taxon>
        <taxon>Fungi incertae sedis</taxon>
        <taxon>Zoopagomycota</taxon>
        <taxon>Entomophthoromycotina</taxon>
        <taxon>Basidiobolomycetes</taxon>
        <taxon>Basidiobolales</taxon>
        <taxon>Basidiobolaceae</taxon>
        <taxon>Basidiobolus</taxon>
    </lineage>
</organism>
<keyword evidence="1" id="KW-0732">Signal</keyword>
<dbReference type="Proteomes" id="UP001479436">
    <property type="component" value="Unassembled WGS sequence"/>
</dbReference>
<proteinExistence type="predicted"/>
<dbReference type="EMBL" id="JASJQH010001473">
    <property type="protein sequence ID" value="KAK9761257.1"/>
    <property type="molecule type" value="Genomic_DNA"/>
</dbReference>
<protein>
    <recommendedName>
        <fullName evidence="4">Secreted protein</fullName>
    </recommendedName>
</protein>
<gene>
    <name evidence="2" type="ORF">K7432_013965</name>
</gene>
<comment type="caution">
    <text evidence="2">The sequence shown here is derived from an EMBL/GenBank/DDBJ whole genome shotgun (WGS) entry which is preliminary data.</text>
</comment>
<evidence type="ECO:0000313" key="2">
    <source>
        <dbReference type="EMBL" id="KAK9761257.1"/>
    </source>
</evidence>
<evidence type="ECO:0008006" key="4">
    <source>
        <dbReference type="Google" id="ProtNLM"/>
    </source>
</evidence>
<reference evidence="2 3" key="1">
    <citation type="submission" date="2023-04" db="EMBL/GenBank/DDBJ databases">
        <title>Genome of Basidiobolus ranarum AG-B5.</title>
        <authorList>
            <person name="Stajich J.E."/>
            <person name="Carter-House D."/>
            <person name="Gryganskyi A."/>
        </authorList>
    </citation>
    <scope>NUCLEOTIDE SEQUENCE [LARGE SCALE GENOMIC DNA]</scope>
    <source>
        <strain evidence="2 3">AG-B5</strain>
    </source>
</reference>
<keyword evidence="3" id="KW-1185">Reference proteome</keyword>
<name>A0ABR2WIB5_9FUNG</name>
<feature type="chain" id="PRO_5045595799" description="Secreted protein" evidence="1">
    <location>
        <begin position="21"/>
        <end position="278"/>
    </location>
</feature>